<organism evidence="5 6">
    <name type="scientific">Marasmius oreades</name>
    <name type="common">fairy-ring Marasmius</name>
    <dbReference type="NCBI Taxonomy" id="181124"/>
    <lineage>
        <taxon>Eukaryota</taxon>
        <taxon>Fungi</taxon>
        <taxon>Dikarya</taxon>
        <taxon>Basidiomycota</taxon>
        <taxon>Agaricomycotina</taxon>
        <taxon>Agaricomycetes</taxon>
        <taxon>Agaricomycetidae</taxon>
        <taxon>Agaricales</taxon>
        <taxon>Marasmiineae</taxon>
        <taxon>Marasmiaceae</taxon>
        <taxon>Marasmius</taxon>
    </lineage>
</organism>
<protein>
    <recommendedName>
        <fullName evidence="7">Glutathione S-transferase</fullName>
    </recommendedName>
</protein>
<keyword evidence="6" id="KW-1185">Reference proteome</keyword>
<dbReference type="Pfam" id="PF00043">
    <property type="entry name" value="GST_C"/>
    <property type="match status" value="1"/>
</dbReference>
<name>A0A9P7V0T4_9AGAR</name>
<dbReference type="InterPro" id="IPR036282">
    <property type="entry name" value="Glutathione-S-Trfase_C_sf"/>
</dbReference>
<dbReference type="GeneID" id="66069207"/>
<dbReference type="SUPFAM" id="SSF52833">
    <property type="entry name" value="Thioredoxin-like"/>
    <property type="match status" value="1"/>
</dbReference>
<dbReference type="SFLD" id="SFLDG00358">
    <property type="entry name" value="Main_(cytGST)"/>
    <property type="match status" value="1"/>
</dbReference>
<dbReference type="InterPro" id="IPR036249">
    <property type="entry name" value="Thioredoxin-like_sf"/>
</dbReference>
<reference evidence="5" key="1">
    <citation type="journal article" date="2021" name="Genome Biol. Evol.">
        <title>The assembled and annotated genome of the fairy-ring fungus Marasmius oreades.</title>
        <authorList>
            <person name="Hiltunen M."/>
            <person name="Ament-Velasquez S.L."/>
            <person name="Johannesson H."/>
        </authorList>
    </citation>
    <scope>NUCLEOTIDE SEQUENCE</scope>
    <source>
        <strain evidence="5">03SP1</strain>
    </source>
</reference>
<dbReference type="AlphaFoldDB" id="A0A9P7V0T4"/>
<evidence type="ECO:0000256" key="1">
    <source>
        <dbReference type="ARBA" id="ARBA00007409"/>
    </source>
</evidence>
<evidence type="ECO:0000313" key="6">
    <source>
        <dbReference type="Proteomes" id="UP001049176"/>
    </source>
</evidence>
<dbReference type="EMBL" id="CM032181">
    <property type="protein sequence ID" value="KAG7098162.1"/>
    <property type="molecule type" value="Genomic_DNA"/>
</dbReference>
<dbReference type="Gene3D" id="3.40.30.10">
    <property type="entry name" value="Glutaredoxin"/>
    <property type="match status" value="1"/>
</dbReference>
<dbReference type="InterPro" id="IPR040079">
    <property type="entry name" value="Glutathione_S-Trfase"/>
</dbReference>
<evidence type="ECO:0000259" key="3">
    <source>
        <dbReference type="PROSITE" id="PS50404"/>
    </source>
</evidence>
<sequence length="218" mass="24858">MSQVTLYSYPTPNGVSVSILLEELGIAYNPVRISVSDSDKGKIHNHVKSPWFLEISPNGRIPAITHDEFRVFETSAILLYLQAEFDNENKYGYSPVESPKEYSELLQWLFFAHGGVGPTQGQANHFNLYASEKIPYAQDRFLNELRNLYAVLESRLSKHEYLVGQKYTIADIKAFAWVRRAPILKIDLKEFPALKAWVDRIESRPAVQRGLTIPAETN</sequence>
<dbReference type="InterPro" id="IPR004045">
    <property type="entry name" value="Glutathione_S-Trfase_N"/>
</dbReference>
<proteinExistence type="inferred from homology"/>
<dbReference type="Gene3D" id="1.20.1050.10">
    <property type="match status" value="1"/>
</dbReference>
<dbReference type="PANTHER" id="PTHR44051">
    <property type="entry name" value="GLUTATHIONE S-TRANSFERASE-RELATED"/>
    <property type="match status" value="1"/>
</dbReference>
<dbReference type="RefSeq" id="XP_043014632.1">
    <property type="nucleotide sequence ID" value="XM_043145932.1"/>
</dbReference>
<dbReference type="SUPFAM" id="SSF47616">
    <property type="entry name" value="GST C-terminal domain-like"/>
    <property type="match status" value="1"/>
</dbReference>
<dbReference type="PROSITE" id="PS50404">
    <property type="entry name" value="GST_NTER"/>
    <property type="match status" value="1"/>
</dbReference>
<evidence type="ECO:0000256" key="2">
    <source>
        <dbReference type="RuleBase" id="RU003494"/>
    </source>
</evidence>
<dbReference type="PROSITE" id="PS50405">
    <property type="entry name" value="GST_CTER"/>
    <property type="match status" value="1"/>
</dbReference>
<dbReference type="InterPro" id="IPR010987">
    <property type="entry name" value="Glutathione-S-Trfase_C-like"/>
</dbReference>
<evidence type="ECO:0000259" key="4">
    <source>
        <dbReference type="PROSITE" id="PS50405"/>
    </source>
</evidence>
<gene>
    <name evidence="5" type="ORF">E1B28_000131</name>
</gene>
<evidence type="ECO:0008006" key="7">
    <source>
        <dbReference type="Google" id="ProtNLM"/>
    </source>
</evidence>
<comment type="caution">
    <text evidence="5">The sequence shown here is derived from an EMBL/GenBank/DDBJ whole genome shotgun (WGS) entry which is preliminary data.</text>
</comment>
<dbReference type="OrthoDB" id="422574at2759"/>
<dbReference type="PANTHER" id="PTHR44051:SF8">
    <property type="entry name" value="GLUTATHIONE S-TRANSFERASE GSTA"/>
    <property type="match status" value="1"/>
</dbReference>
<dbReference type="SFLD" id="SFLDG01151">
    <property type="entry name" value="Main.2:_Nu-like"/>
    <property type="match status" value="1"/>
</dbReference>
<feature type="domain" description="GST N-terminal" evidence="3">
    <location>
        <begin position="1"/>
        <end position="89"/>
    </location>
</feature>
<evidence type="ECO:0000313" key="5">
    <source>
        <dbReference type="EMBL" id="KAG7098162.1"/>
    </source>
</evidence>
<dbReference type="Proteomes" id="UP001049176">
    <property type="component" value="Chromosome 1"/>
</dbReference>
<feature type="domain" description="GST C-terminal" evidence="4">
    <location>
        <begin position="98"/>
        <end position="218"/>
    </location>
</feature>
<dbReference type="KEGG" id="more:E1B28_000131"/>
<dbReference type="SFLD" id="SFLDS00019">
    <property type="entry name" value="Glutathione_Transferase_(cytos"/>
    <property type="match status" value="1"/>
</dbReference>
<dbReference type="InterPro" id="IPR004046">
    <property type="entry name" value="GST_C"/>
</dbReference>
<accession>A0A9P7V0T4</accession>
<dbReference type="Pfam" id="PF02798">
    <property type="entry name" value="GST_N"/>
    <property type="match status" value="1"/>
</dbReference>
<comment type="similarity">
    <text evidence="1 2">Belongs to the GST superfamily.</text>
</comment>
<dbReference type="CDD" id="cd03048">
    <property type="entry name" value="GST_N_Ure2p_like"/>
    <property type="match status" value="1"/>
</dbReference>